<proteinExistence type="inferred from homology"/>
<keyword evidence="10" id="KW-1185">Reference proteome</keyword>
<dbReference type="GO" id="GO:0008936">
    <property type="term" value="F:nicotinamidase activity"/>
    <property type="evidence" value="ECO:0007669"/>
    <property type="project" value="UniProtKB-EC"/>
</dbReference>
<evidence type="ECO:0000256" key="1">
    <source>
        <dbReference type="ARBA" id="ARBA00006336"/>
    </source>
</evidence>
<dbReference type="GO" id="GO:0000781">
    <property type="term" value="C:chromosome, telomeric region"/>
    <property type="evidence" value="ECO:0007669"/>
    <property type="project" value="GOC"/>
</dbReference>
<dbReference type="GO" id="GO:0046872">
    <property type="term" value="F:metal ion binding"/>
    <property type="evidence" value="ECO:0007669"/>
    <property type="project" value="UniProtKB-KW"/>
</dbReference>
<dbReference type="EMBL" id="HE978317">
    <property type="protein sequence ID" value="CCK70122.1"/>
    <property type="molecule type" value="Genomic_DNA"/>
</dbReference>
<dbReference type="GO" id="GO:0005634">
    <property type="term" value="C:nucleus"/>
    <property type="evidence" value="ECO:0007669"/>
    <property type="project" value="EnsemblFungi"/>
</dbReference>
<gene>
    <name evidence="9" type="primary">KNAG0D03760</name>
    <name evidence="9" type="ordered locus">KNAG_0D03760</name>
</gene>
<evidence type="ECO:0000256" key="5">
    <source>
        <dbReference type="ARBA" id="ARBA00037900"/>
    </source>
</evidence>
<keyword evidence="4" id="KW-0378">Hydrolase</keyword>
<dbReference type="PANTHER" id="PTHR11080:SF2">
    <property type="entry name" value="LD05707P"/>
    <property type="match status" value="1"/>
</dbReference>
<dbReference type="InterPro" id="IPR000868">
    <property type="entry name" value="Isochorismatase-like_dom"/>
</dbReference>
<dbReference type="PANTHER" id="PTHR11080">
    <property type="entry name" value="PYRAZINAMIDASE/NICOTINAMIDASE"/>
    <property type="match status" value="1"/>
</dbReference>
<evidence type="ECO:0000256" key="7">
    <source>
        <dbReference type="ARBA" id="ARBA00043224"/>
    </source>
</evidence>
<evidence type="ECO:0000259" key="8">
    <source>
        <dbReference type="Pfam" id="PF00857"/>
    </source>
</evidence>
<evidence type="ECO:0000256" key="4">
    <source>
        <dbReference type="ARBA" id="ARBA00022801"/>
    </source>
</evidence>
<dbReference type="OMA" id="DFVDSWP"/>
<evidence type="ECO:0000313" key="9">
    <source>
        <dbReference type="EMBL" id="CCK70122.1"/>
    </source>
</evidence>
<dbReference type="RefSeq" id="XP_022464368.1">
    <property type="nucleotide sequence ID" value="XM_022607810.1"/>
</dbReference>
<name>J7RYA7_HUIN7</name>
<keyword evidence="3" id="KW-0479">Metal-binding</keyword>
<dbReference type="GO" id="GO:1904524">
    <property type="term" value="P:negative regulation of DNA amplification"/>
    <property type="evidence" value="ECO:0007669"/>
    <property type="project" value="EnsemblFungi"/>
</dbReference>
<dbReference type="InterPro" id="IPR052347">
    <property type="entry name" value="Isochorismatase_Nicotinamidase"/>
</dbReference>
<dbReference type="Pfam" id="PF00857">
    <property type="entry name" value="Isochorismatase"/>
    <property type="match status" value="1"/>
</dbReference>
<dbReference type="KEGG" id="kng:KNAG_0D03760"/>
<dbReference type="GO" id="GO:0000183">
    <property type="term" value="P:rDNA heterochromatin formation"/>
    <property type="evidence" value="ECO:0007669"/>
    <property type="project" value="EnsemblFungi"/>
</dbReference>
<keyword evidence="2" id="KW-0662">Pyridine nucleotide biosynthesis</keyword>
<evidence type="ECO:0000256" key="3">
    <source>
        <dbReference type="ARBA" id="ARBA00022723"/>
    </source>
</evidence>
<dbReference type="GO" id="GO:0031509">
    <property type="term" value="P:subtelomeric heterochromatin formation"/>
    <property type="evidence" value="ECO:0007669"/>
    <property type="project" value="EnsemblFungi"/>
</dbReference>
<dbReference type="Proteomes" id="UP000006310">
    <property type="component" value="Chromosome 4"/>
</dbReference>
<dbReference type="EC" id="3.5.1.19" evidence="6"/>
<dbReference type="CDD" id="cd01011">
    <property type="entry name" value="nicotinamidase"/>
    <property type="match status" value="1"/>
</dbReference>
<protein>
    <recommendedName>
        <fullName evidence="6">nicotinamidase</fullName>
        <ecNumber evidence="6">3.5.1.19</ecNumber>
    </recommendedName>
    <alternativeName>
        <fullName evidence="7">Nicotinamide deamidase</fullName>
    </alternativeName>
</protein>
<dbReference type="OrthoDB" id="3341310at2759"/>
<accession>J7RYA7</accession>
<organism evidence="9 10">
    <name type="scientific">Huiozyma naganishii (strain ATCC MYA-139 / BCRC 22969 / CBS 8797 / KCTC 17520 / NBRC 10181 / NCYC 3082 / Yp74L-3)</name>
    <name type="common">Yeast</name>
    <name type="synonym">Kazachstania naganishii</name>
    <dbReference type="NCBI Taxonomy" id="1071383"/>
    <lineage>
        <taxon>Eukaryota</taxon>
        <taxon>Fungi</taxon>
        <taxon>Dikarya</taxon>
        <taxon>Ascomycota</taxon>
        <taxon>Saccharomycotina</taxon>
        <taxon>Saccharomycetes</taxon>
        <taxon>Saccharomycetales</taxon>
        <taxon>Saccharomycetaceae</taxon>
        <taxon>Huiozyma</taxon>
    </lineage>
</organism>
<dbReference type="Gene3D" id="3.40.50.850">
    <property type="entry name" value="Isochorismatase-like"/>
    <property type="match status" value="1"/>
</dbReference>
<dbReference type="STRING" id="1071383.J7RYA7"/>
<dbReference type="InterPro" id="IPR036380">
    <property type="entry name" value="Isochorismatase-like_sf"/>
</dbReference>
<dbReference type="SUPFAM" id="SSF52499">
    <property type="entry name" value="Isochorismatase-like hydrolases"/>
    <property type="match status" value="1"/>
</dbReference>
<dbReference type="GO" id="GO:0019358">
    <property type="term" value="P:nicotinate nucleotide salvage"/>
    <property type="evidence" value="ECO:0007669"/>
    <property type="project" value="EnsemblFungi"/>
</dbReference>
<evidence type="ECO:0000313" key="10">
    <source>
        <dbReference type="Proteomes" id="UP000006310"/>
    </source>
</evidence>
<dbReference type="eggNOG" id="KOG4003">
    <property type="taxonomic scope" value="Eukaryota"/>
</dbReference>
<dbReference type="AlphaFoldDB" id="J7RYA7"/>
<comment type="similarity">
    <text evidence="1">Belongs to the isochorismatase family.</text>
</comment>
<dbReference type="GeneID" id="34525811"/>
<evidence type="ECO:0000256" key="2">
    <source>
        <dbReference type="ARBA" id="ARBA00022642"/>
    </source>
</evidence>
<evidence type="ECO:0000256" key="6">
    <source>
        <dbReference type="ARBA" id="ARBA00039017"/>
    </source>
</evidence>
<sequence length="213" mass="24716">MKTLIVVDVQNDFLPPKGSLAVPHGDEVIDPIIELINDPAQDWHRVVFTKDWHPKKHTSFAITHNQPEFSKYTYKSPRFGDLTTQEGTLWPVHCVQNTWGAQITNKLMKEVSKHHFKIVDKGFLRDREYYSAFHDIWKFHRTDLDDYLRKHHTTEVYIVGLALDFCVKCTAISAAELGYKTTILKDYTRAINTDDESMAKLEKELQENDVALV</sequence>
<comment type="pathway">
    <text evidence="5">Cofactor biosynthesis; nicotinate biosynthesis; nicotinate from nicotinamide: step 1/1.</text>
</comment>
<reference evidence="9 10" key="1">
    <citation type="journal article" date="2011" name="Proc. Natl. Acad. Sci. U.S.A.">
        <title>Evolutionary erosion of yeast sex chromosomes by mating-type switching accidents.</title>
        <authorList>
            <person name="Gordon J.L."/>
            <person name="Armisen D."/>
            <person name="Proux-Wera E."/>
            <person name="Oheigeartaigh S.S."/>
            <person name="Byrne K.P."/>
            <person name="Wolfe K.H."/>
        </authorList>
    </citation>
    <scope>NUCLEOTIDE SEQUENCE [LARGE SCALE GENOMIC DNA]</scope>
    <source>
        <strain evidence="10">ATCC MYA-139 / BCRC 22969 / CBS 8797 / CCRC 22969 / KCTC 17520 / NBRC 10181 / NCYC 3082</strain>
    </source>
</reference>
<reference evidence="10" key="2">
    <citation type="submission" date="2012-08" db="EMBL/GenBank/DDBJ databases">
        <title>Genome sequence of Kazachstania naganishii.</title>
        <authorList>
            <person name="Gordon J.L."/>
            <person name="Armisen D."/>
            <person name="Proux-Wera E."/>
            <person name="OhEigeartaigh S.S."/>
            <person name="Byrne K.P."/>
            <person name="Wolfe K.H."/>
        </authorList>
    </citation>
    <scope>NUCLEOTIDE SEQUENCE [LARGE SCALE GENOMIC DNA]</scope>
    <source>
        <strain evidence="10">ATCC MYA-139 / BCRC 22969 / CBS 8797 / CCRC 22969 / KCTC 17520 / NBRC 10181 / NCYC 3082</strain>
    </source>
</reference>
<dbReference type="GO" id="GO:0005777">
    <property type="term" value="C:peroxisome"/>
    <property type="evidence" value="ECO:0007669"/>
    <property type="project" value="EnsemblFungi"/>
</dbReference>
<dbReference type="HOGENOM" id="CLU_068979_13_0_1"/>
<feature type="domain" description="Isochorismatase-like" evidence="8">
    <location>
        <begin position="3"/>
        <end position="199"/>
    </location>
</feature>